<feature type="region of interest" description="Disordered" evidence="1">
    <location>
        <begin position="62"/>
        <end position="97"/>
    </location>
</feature>
<protein>
    <submittedName>
        <fullName evidence="2">Uncharacterized protein</fullName>
    </submittedName>
</protein>
<organism evidence="2 3">
    <name type="scientific">Tenebrio molitor</name>
    <name type="common">Yellow mealworm beetle</name>
    <dbReference type="NCBI Taxonomy" id="7067"/>
    <lineage>
        <taxon>Eukaryota</taxon>
        <taxon>Metazoa</taxon>
        <taxon>Ecdysozoa</taxon>
        <taxon>Arthropoda</taxon>
        <taxon>Hexapoda</taxon>
        <taxon>Insecta</taxon>
        <taxon>Pterygota</taxon>
        <taxon>Neoptera</taxon>
        <taxon>Endopterygota</taxon>
        <taxon>Coleoptera</taxon>
        <taxon>Polyphaga</taxon>
        <taxon>Cucujiformia</taxon>
        <taxon>Tenebrionidae</taxon>
        <taxon>Tenebrio</taxon>
    </lineage>
</organism>
<evidence type="ECO:0000313" key="2">
    <source>
        <dbReference type="EMBL" id="KAH0813189.1"/>
    </source>
</evidence>
<feature type="compositionally biased region" description="Polar residues" evidence="1">
    <location>
        <begin position="138"/>
        <end position="151"/>
    </location>
</feature>
<evidence type="ECO:0000256" key="1">
    <source>
        <dbReference type="SAM" id="MobiDB-lite"/>
    </source>
</evidence>
<dbReference type="AlphaFoldDB" id="A0A8J6L7X3"/>
<proteinExistence type="predicted"/>
<feature type="compositionally biased region" description="Polar residues" evidence="1">
    <location>
        <begin position="62"/>
        <end position="75"/>
    </location>
</feature>
<evidence type="ECO:0000313" key="3">
    <source>
        <dbReference type="Proteomes" id="UP000719412"/>
    </source>
</evidence>
<sequence>MLTDRNQVVKQGAHFESKCEARFGGWGGFKATGGRKARATANCMTAAFTVLNRRRLGQVAQEQRSRSIVPSTKPSWISFPARKPHSQGPMGGANRFLSQDKGSSVISVLNERFAAARIAAPPHVELPIKPIQSKELSETQQSSHVQPQDVITSPPPSPINIQDVGAL</sequence>
<comment type="caution">
    <text evidence="2">The sequence shown here is derived from an EMBL/GenBank/DDBJ whole genome shotgun (WGS) entry which is preliminary data.</text>
</comment>
<gene>
    <name evidence="2" type="ORF">GEV33_009602</name>
</gene>
<name>A0A8J6L7X3_TENMO</name>
<dbReference type="Proteomes" id="UP000719412">
    <property type="component" value="Unassembled WGS sequence"/>
</dbReference>
<dbReference type="EMBL" id="JABDTM020025512">
    <property type="protein sequence ID" value="KAH0813189.1"/>
    <property type="molecule type" value="Genomic_DNA"/>
</dbReference>
<accession>A0A8J6L7X3</accession>
<reference evidence="2" key="1">
    <citation type="journal article" date="2020" name="J Insects Food Feed">
        <title>The yellow mealworm (Tenebrio molitor) genome: a resource for the emerging insects as food and feed industry.</title>
        <authorList>
            <person name="Eriksson T."/>
            <person name="Andere A."/>
            <person name="Kelstrup H."/>
            <person name="Emery V."/>
            <person name="Picard C."/>
        </authorList>
    </citation>
    <scope>NUCLEOTIDE SEQUENCE</scope>
    <source>
        <strain evidence="2">Stoneville</strain>
        <tissue evidence="2">Whole head</tissue>
    </source>
</reference>
<reference evidence="2" key="2">
    <citation type="submission" date="2021-08" db="EMBL/GenBank/DDBJ databases">
        <authorList>
            <person name="Eriksson T."/>
        </authorList>
    </citation>
    <scope>NUCLEOTIDE SEQUENCE</scope>
    <source>
        <strain evidence="2">Stoneville</strain>
        <tissue evidence="2">Whole head</tissue>
    </source>
</reference>
<keyword evidence="3" id="KW-1185">Reference proteome</keyword>
<feature type="region of interest" description="Disordered" evidence="1">
    <location>
        <begin position="130"/>
        <end position="167"/>
    </location>
</feature>